<protein>
    <submittedName>
        <fullName evidence="1">Bifunctional oligoribonuclease/PAP phosphatase NrnA</fullName>
    </submittedName>
</protein>
<keyword evidence="2" id="KW-1185">Reference proteome</keyword>
<proteinExistence type="predicted"/>
<name>A0AC61MY27_9FIRM</name>
<organism evidence="1 2">
    <name type="scientific">Aristaeella hokkaidonensis</name>
    <dbReference type="NCBI Taxonomy" id="3046382"/>
    <lineage>
        <taxon>Bacteria</taxon>
        <taxon>Bacillati</taxon>
        <taxon>Bacillota</taxon>
        <taxon>Clostridia</taxon>
        <taxon>Eubacteriales</taxon>
        <taxon>Aristaeellaceae</taxon>
        <taxon>Aristaeella</taxon>
    </lineage>
</organism>
<gene>
    <name evidence="1" type="ORF">JYE49_03790</name>
</gene>
<dbReference type="EMBL" id="CP068393">
    <property type="protein sequence ID" value="QUC67832.1"/>
    <property type="molecule type" value="Genomic_DNA"/>
</dbReference>
<sequence length="325" mass="35540">MTMMSRNPDAIARLIRDAQRIAICSHINPDGDTLGCATAIRIALLRMGKEPFLFCDGKVPDQLAFLPGIDEMRIPTGDEAPFDLMLAVDVSDIRRLGCCDQLIPKSRHTAQIDHHPTNPLFMEENSVDGDAPAACILIREQIAALGIEIDRDMSICLYTGISTDTGNFAFASTNAECFQIMSELMGKDLPLAKLNRILFRERAKPQVLLMGRALNSLQYYENGQIAAMKLTLRDFEECEALSEHADTLVNFGLDTVGTRMAMLAREAQDGSIKFSLRAKEPDCVSDIAQSFGGGGHPQASGITLYGKLDETAGNVLDAMIRKLNG</sequence>
<evidence type="ECO:0000313" key="2">
    <source>
        <dbReference type="Proteomes" id="UP000682782"/>
    </source>
</evidence>
<accession>A0AC61MY27</accession>
<reference evidence="1" key="1">
    <citation type="submission" date="2021-01" db="EMBL/GenBank/DDBJ databases">
        <title>Complete genome sequence of Clostridiales bacterium R-7.</title>
        <authorList>
            <person name="Mahoney-Kurpe S.C."/>
            <person name="Palevich N."/>
            <person name="Koike S."/>
            <person name="Moon C.D."/>
            <person name="Attwood G.T."/>
        </authorList>
    </citation>
    <scope>NUCLEOTIDE SEQUENCE</scope>
    <source>
        <strain evidence="1">R-7</strain>
    </source>
</reference>
<evidence type="ECO:0000313" key="1">
    <source>
        <dbReference type="EMBL" id="QUC67832.1"/>
    </source>
</evidence>
<dbReference type="Proteomes" id="UP000682782">
    <property type="component" value="Chromosome"/>
</dbReference>